<keyword evidence="1" id="KW-0812">Transmembrane</keyword>
<reference evidence="2" key="1">
    <citation type="submission" date="2021-01" db="EMBL/GenBank/DDBJ databases">
        <title>Genomic Encyclopedia of Type Strains, Phase IV (KMG-IV): sequencing the most valuable type-strain genomes for metagenomic binning, comparative biology and taxonomic classification.</title>
        <authorList>
            <person name="Goeker M."/>
        </authorList>
    </citation>
    <scope>NUCLEOTIDE SEQUENCE</scope>
    <source>
        <strain evidence="2">DSM 21943</strain>
    </source>
</reference>
<keyword evidence="3" id="KW-1185">Reference proteome</keyword>
<accession>A0ABS2SYW3</accession>
<dbReference type="EMBL" id="JAFBCV010000016">
    <property type="protein sequence ID" value="MBM7840726.1"/>
    <property type="molecule type" value="Genomic_DNA"/>
</dbReference>
<sequence>MKGGEDVIRKTLLLFAGMFVLCTLLFSTDIKAELETDTGVGFYGEYIVDSPNKEKNKDSPLTVLPQTGDQTPFASVSFGIGLLLAALILTSYLLNQKRNEEIS</sequence>
<evidence type="ECO:0000313" key="3">
    <source>
        <dbReference type="Proteomes" id="UP001179280"/>
    </source>
</evidence>
<dbReference type="RefSeq" id="WP_367617836.1">
    <property type="nucleotide sequence ID" value="NZ_JAFBCV010000016.1"/>
</dbReference>
<keyword evidence="1" id="KW-0472">Membrane</keyword>
<protein>
    <submittedName>
        <fullName evidence="2">LPXTG-motif cell wall-anchored protein</fullName>
    </submittedName>
</protein>
<feature type="transmembrane region" description="Helical" evidence="1">
    <location>
        <begin position="73"/>
        <end position="94"/>
    </location>
</feature>
<dbReference type="Proteomes" id="UP001179280">
    <property type="component" value="Unassembled WGS sequence"/>
</dbReference>
<keyword evidence="1" id="KW-1133">Transmembrane helix</keyword>
<organism evidence="2 3">
    <name type="scientific">Shouchella xiaoxiensis</name>
    <dbReference type="NCBI Taxonomy" id="766895"/>
    <lineage>
        <taxon>Bacteria</taxon>
        <taxon>Bacillati</taxon>
        <taxon>Bacillota</taxon>
        <taxon>Bacilli</taxon>
        <taxon>Bacillales</taxon>
        <taxon>Bacillaceae</taxon>
        <taxon>Shouchella</taxon>
    </lineage>
</organism>
<evidence type="ECO:0000256" key="1">
    <source>
        <dbReference type="SAM" id="Phobius"/>
    </source>
</evidence>
<proteinExistence type="predicted"/>
<comment type="caution">
    <text evidence="2">The sequence shown here is derived from an EMBL/GenBank/DDBJ whole genome shotgun (WGS) entry which is preliminary data.</text>
</comment>
<feature type="transmembrane region" description="Helical" evidence="1">
    <location>
        <begin position="12"/>
        <end position="30"/>
    </location>
</feature>
<evidence type="ECO:0000313" key="2">
    <source>
        <dbReference type="EMBL" id="MBM7840726.1"/>
    </source>
</evidence>
<dbReference type="NCBIfam" id="TIGR01167">
    <property type="entry name" value="LPXTG_anchor"/>
    <property type="match status" value="1"/>
</dbReference>
<name>A0ABS2SYW3_9BACI</name>
<gene>
    <name evidence="2" type="ORF">JOC54_004019</name>
</gene>